<evidence type="ECO:0000313" key="4">
    <source>
        <dbReference type="Proteomes" id="UP000189703"/>
    </source>
</evidence>
<accession>A0A1U7Z3E6</accession>
<dbReference type="AlphaFoldDB" id="A0A1U7Z3E6"/>
<evidence type="ECO:0000259" key="3">
    <source>
        <dbReference type="Pfam" id="PF12776"/>
    </source>
</evidence>
<keyword evidence="1" id="KW-0175">Coiled coil</keyword>
<evidence type="ECO:0000256" key="1">
    <source>
        <dbReference type="SAM" id="Coils"/>
    </source>
</evidence>
<dbReference type="PANTHER" id="PTHR47584">
    <property type="match status" value="1"/>
</dbReference>
<gene>
    <name evidence="5 6 7" type="primary">LOC104589892</name>
</gene>
<dbReference type="Pfam" id="PF12776">
    <property type="entry name" value="Myb_DNA-bind_3"/>
    <property type="match status" value="2"/>
</dbReference>
<dbReference type="PANTHER" id="PTHR47584:SF14">
    <property type="entry name" value="L10-INTERACTING MYB DOMAIN-CONTAINING PROTEIN-LIKE"/>
    <property type="match status" value="1"/>
</dbReference>
<feature type="domain" description="Myb/SANT-like" evidence="3">
    <location>
        <begin position="21"/>
        <end position="113"/>
    </location>
</feature>
<dbReference type="InterPro" id="IPR045026">
    <property type="entry name" value="LIMYB"/>
</dbReference>
<protein>
    <submittedName>
        <fullName evidence="5 6">L10-interacting MYB domain-containing protein-like</fullName>
    </submittedName>
</protein>
<evidence type="ECO:0000313" key="6">
    <source>
        <dbReference type="RefSeq" id="XP_010246650.1"/>
    </source>
</evidence>
<dbReference type="OrthoDB" id="686198at2759"/>
<reference evidence="5 6" key="1">
    <citation type="submission" date="2025-04" db="UniProtKB">
        <authorList>
            <consortium name="RefSeq"/>
        </authorList>
    </citation>
    <scope>IDENTIFICATION</scope>
</reference>
<feature type="domain" description="Myb/SANT-like" evidence="3">
    <location>
        <begin position="192"/>
        <end position="284"/>
    </location>
</feature>
<dbReference type="RefSeq" id="XP_010246653.1">
    <property type="nucleotide sequence ID" value="XM_010248351.2"/>
</dbReference>
<sequence>MESLQVQIDDESNQDEPEVATWTDAEEKCFIDLMIHQVKANNRPTSTFNSEGWKYIVENFNKMNKKNYSREQFKNKYHQLRRRRSNYYTIVGYPGVSIDPVTKKPIANVDVWEMLYAKHKFSRQIRKKGCPFLDELDFVFSGISGNEDLPIGNSENPSNDEVKHVPETSDPHGTWAQNTAAIDENKLIESATWTNAEVKSFIELMVHQVKANNRPTSTFNTDGWKYIMENFNRINKKNYNKEQFKNKYHQLKTTHSNYYTIAGHAGVSIDPVTKKLKASTDVWESLYAKYKWAKKIRKKGCPYLDELDFIFLGTNASGDFAFGNNEDPSDDEIKHVPETLDPRGTWTQNTNANESAAEISQTDFIDESNERHTRKNNLLSLMRKSKKPRQSSKMMFAMQAWAEASKNKSKLYEMQLAEIKEARRQMQAQVEKRDTSVTKCMEVVNDIHAQHGLRIQQVKAATELFEKEHWRETFLGMSRDLQVAWLQDLQG</sequence>
<evidence type="ECO:0000256" key="2">
    <source>
        <dbReference type="SAM" id="MobiDB-lite"/>
    </source>
</evidence>
<dbReference type="InterPro" id="IPR024752">
    <property type="entry name" value="Myb/SANT-like_dom"/>
</dbReference>
<keyword evidence="4" id="KW-1185">Reference proteome</keyword>
<dbReference type="RefSeq" id="XP_010246649.1">
    <property type="nucleotide sequence ID" value="XM_010248347.2"/>
</dbReference>
<dbReference type="GeneID" id="104589892"/>
<organism evidence="4 7">
    <name type="scientific">Nelumbo nucifera</name>
    <name type="common">Sacred lotus</name>
    <dbReference type="NCBI Taxonomy" id="4432"/>
    <lineage>
        <taxon>Eukaryota</taxon>
        <taxon>Viridiplantae</taxon>
        <taxon>Streptophyta</taxon>
        <taxon>Embryophyta</taxon>
        <taxon>Tracheophyta</taxon>
        <taxon>Spermatophyta</taxon>
        <taxon>Magnoliopsida</taxon>
        <taxon>Proteales</taxon>
        <taxon>Nelumbonaceae</taxon>
        <taxon>Nelumbo</taxon>
    </lineage>
</organism>
<dbReference type="Proteomes" id="UP000189703">
    <property type="component" value="Unplaced"/>
</dbReference>
<proteinExistence type="predicted"/>
<evidence type="ECO:0000313" key="5">
    <source>
        <dbReference type="RefSeq" id="XP_010246649.1"/>
    </source>
</evidence>
<dbReference type="eggNOG" id="ENOG502SA1N">
    <property type="taxonomic scope" value="Eukaryota"/>
</dbReference>
<dbReference type="RefSeq" id="XP_010246650.1">
    <property type="nucleotide sequence ID" value="XM_010248348.2"/>
</dbReference>
<name>A0A1U7Z3E6_NELNU</name>
<feature type="compositionally biased region" description="Basic and acidic residues" evidence="2">
    <location>
        <begin position="160"/>
        <end position="170"/>
    </location>
</feature>
<dbReference type="KEGG" id="nnu:104589892"/>
<feature type="coiled-coil region" evidence="1">
    <location>
        <begin position="402"/>
        <end position="432"/>
    </location>
</feature>
<feature type="region of interest" description="Disordered" evidence="2">
    <location>
        <begin position="149"/>
        <end position="173"/>
    </location>
</feature>
<evidence type="ECO:0000313" key="7">
    <source>
        <dbReference type="RefSeq" id="XP_010246653.1"/>
    </source>
</evidence>